<comment type="caution">
    <text evidence="3">The sequence shown here is derived from an EMBL/GenBank/DDBJ whole genome shotgun (WGS) entry which is preliminary data.</text>
</comment>
<evidence type="ECO:0000313" key="3">
    <source>
        <dbReference type="EMBL" id="KAK3773643.1"/>
    </source>
</evidence>
<feature type="compositionally biased region" description="Polar residues" evidence="1">
    <location>
        <begin position="380"/>
        <end position="397"/>
    </location>
</feature>
<feature type="compositionally biased region" description="Basic and acidic residues" evidence="1">
    <location>
        <begin position="350"/>
        <end position="365"/>
    </location>
</feature>
<dbReference type="SUPFAM" id="SSF50242">
    <property type="entry name" value="TIMP-like"/>
    <property type="match status" value="1"/>
</dbReference>
<dbReference type="PANTHER" id="PTHR11412">
    <property type="entry name" value="MACROGLOBULIN / COMPLEMENT"/>
    <property type="match status" value="1"/>
</dbReference>
<dbReference type="InterPro" id="IPR011626">
    <property type="entry name" value="Alpha-macroglobulin_TED"/>
</dbReference>
<accession>A0AAE0ZQW8</accession>
<sequence length="744" mass="84918">MVDYASHRRCFYHRLTAAVLKTLCYASKLTFLDKENLIDKSFSWLAEQVNYRKGTILELDWRVSQDSLEYKVMLSAEVLITLLECKGFVFPFKEKHFFLMAYLVTYLEEHLHKIQQPVVLAKSVYALDLSDEKDKDEVRSKALKRLLLMKRTNKLGQYFWAEKDDDDSGSVPFWYQLGAKASSIEATSYALLVFLQRRGQMEHIDSIADWLVGQRNENGAFVGAMDSMAAIQALSRYSLAKRQGDLLETDLSCNVISEIFTGRQTHSFKFTQQDATSPKSVDNVPVGHKLKVSTKGKGLGQMQVNVEYNVPVDRNANCHFNLTVMVKRTEIRWTGDMLSNPICNTCGIGCHEKSPDKREETKMEVRPSPGRRRTNKRRVPQSSKYRPRTPTSANSHWNLVHSAPPVPNIRRISPPSRKLPSSTTSYRSIIDSTQAGQNQRHRSRRSYTTASKFSICIHVCLRHMQEGSSGYTFIEVEMLTGYLPVISDLDRIEKNSNIRKAQFLHDRDIVVVQFDRVPSDEQTCFTFRAVEEHEVEKRTPASVVLRQAGLSQPSCALEYNPVRRVEYPLQGYCTNTYNEQGECPCFSGRCSSCLPTPGHRAKMNLDTLMNLACEADVGYELKVTNVTNKNQWVEIDATVIQRNKTGSHAVQPNETITLMTPSVCNCPHFYFPPGGETEDMMYLLSTDAEIFLDRRGQRVYRYLLDERSKILRVSHSAKKTLQSSSPAASHYDLETAFLQLWKCE</sequence>
<dbReference type="InterPro" id="IPR050473">
    <property type="entry name" value="A2M/Complement_sys"/>
</dbReference>
<dbReference type="InterPro" id="IPR009048">
    <property type="entry name" value="A-macroglobulin_rcpt-bd"/>
</dbReference>
<gene>
    <name evidence="3" type="ORF">RRG08_047524</name>
</gene>
<dbReference type="Proteomes" id="UP001283361">
    <property type="component" value="Unassembled WGS sequence"/>
</dbReference>
<dbReference type="EMBL" id="JAWDGP010003520">
    <property type="protein sequence ID" value="KAK3773643.1"/>
    <property type="molecule type" value="Genomic_DNA"/>
</dbReference>
<dbReference type="SUPFAM" id="SSF48239">
    <property type="entry name" value="Terpenoid cyclases/Protein prenyltransferases"/>
    <property type="match status" value="1"/>
</dbReference>
<dbReference type="Gene3D" id="2.60.40.690">
    <property type="entry name" value="Alpha-macroglobulin, receptor-binding domain"/>
    <property type="match status" value="2"/>
</dbReference>
<protein>
    <recommendedName>
        <fullName evidence="2">Alpha-macroglobulin receptor-binding domain-containing protein</fullName>
    </recommendedName>
</protein>
<dbReference type="InterPro" id="IPR036595">
    <property type="entry name" value="A-macroglobulin_rcpt-bd_sf"/>
</dbReference>
<dbReference type="Gene3D" id="2.40.50.120">
    <property type="match status" value="1"/>
</dbReference>
<evidence type="ECO:0000259" key="2">
    <source>
        <dbReference type="SMART" id="SM01361"/>
    </source>
</evidence>
<dbReference type="GO" id="GO:0005615">
    <property type="term" value="C:extracellular space"/>
    <property type="evidence" value="ECO:0007669"/>
    <property type="project" value="InterPro"/>
</dbReference>
<dbReference type="InterPro" id="IPR018933">
    <property type="entry name" value="Netrin_module_non-TIMP"/>
</dbReference>
<dbReference type="InterPro" id="IPR008930">
    <property type="entry name" value="Terpenoid_cyclase/PrenylTrfase"/>
</dbReference>
<evidence type="ECO:0000313" key="4">
    <source>
        <dbReference type="Proteomes" id="UP001283361"/>
    </source>
</evidence>
<dbReference type="Gene3D" id="1.50.10.20">
    <property type="match status" value="1"/>
</dbReference>
<dbReference type="Gene3D" id="2.60.120.1540">
    <property type="match status" value="1"/>
</dbReference>
<feature type="compositionally biased region" description="Basic residues" evidence="1">
    <location>
        <begin position="369"/>
        <end position="379"/>
    </location>
</feature>
<dbReference type="SUPFAM" id="SSF49410">
    <property type="entry name" value="Alpha-macroglobulin receptor domain"/>
    <property type="match status" value="1"/>
</dbReference>
<feature type="domain" description="Alpha-macroglobulin receptor-binding" evidence="2">
    <location>
        <begin position="469"/>
        <end position="559"/>
    </location>
</feature>
<name>A0AAE0ZQW8_9GAST</name>
<dbReference type="PANTHER" id="PTHR11412:SF166">
    <property type="entry name" value="NTR DOMAIN-CONTAINING PROTEIN"/>
    <property type="match status" value="1"/>
</dbReference>
<feature type="compositionally biased region" description="Polar residues" evidence="1">
    <location>
        <begin position="419"/>
        <end position="438"/>
    </location>
</feature>
<dbReference type="SMART" id="SM01361">
    <property type="entry name" value="A2M_recep"/>
    <property type="match status" value="1"/>
</dbReference>
<proteinExistence type="predicted"/>
<organism evidence="3 4">
    <name type="scientific">Elysia crispata</name>
    <name type="common">lettuce slug</name>
    <dbReference type="NCBI Taxonomy" id="231223"/>
    <lineage>
        <taxon>Eukaryota</taxon>
        <taxon>Metazoa</taxon>
        <taxon>Spiralia</taxon>
        <taxon>Lophotrochozoa</taxon>
        <taxon>Mollusca</taxon>
        <taxon>Gastropoda</taxon>
        <taxon>Heterobranchia</taxon>
        <taxon>Euthyneura</taxon>
        <taxon>Panpulmonata</taxon>
        <taxon>Sacoglossa</taxon>
        <taxon>Placobranchoidea</taxon>
        <taxon>Plakobranchidae</taxon>
        <taxon>Elysia</taxon>
    </lineage>
</organism>
<dbReference type="Pfam" id="PF01759">
    <property type="entry name" value="NTR"/>
    <property type="match status" value="1"/>
</dbReference>
<dbReference type="Pfam" id="PF07677">
    <property type="entry name" value="A2M_recep"/>
    <property type="match status" value="1"/>
</dbReference>
<evidence type="ECO:0000256" key="1">
    <source>
        <dbReference type="SAM" id="MobiDB-lite"/>
    </source>
</evidence>
<feature type="region of interest" description="Disordered" evidence="1">
    <location>
        <begin position="349"/>
        <end position="446"/>
    </location>
</feature>
<keyword evidence="4" id="KW-1185">Reference proteome</keyword>
<dbReference type="InterPro" id="IPR008993">
    <property type="entry name" value="TIMP-like_OB-fold"/>
</dbReference>
<dbReference type="Pfam" id="PF07678">
    <property type="entry name" value="TED_complement"/>
    <property type="match status" value="1"/>
</dbReference>
<dbReference type="AlphaFoldDB" id="A0AAE0ZQW8"/>
<reference evidence="3" key="1">
    <citation type="journal article" date="2023" name="G3 (Bethesda)">
        <title>A reference genome for the long-term kleptoplast-retaining sea slug Elysia crispata morphotype clarki.</title>
        <authorList>
            <person name="Eastman K.E."/>
            <person name="Pendleton A.L."/>
            <person name="Shaikh M.A."/>
            <person name="Suttiyut T."/>
            <person name="Ogas R."/>
            <person name="Tomko P."/>
            <person name="Gavelis G."/>
            <person name="Widhalm J.R."/>
            <person name="Wisecaver J.H."/>
        </authorList>
    </citation>
    <scope>NUCLEOTIDE SEQUENCE</scope>
    <source>
        <strain evidence="3">ECLA1</strain>
    </source>
</reference>